<dbReference type="GO" id="GO:0005886">
    <property type="term" value="C:plasma membrane"/>
    <property type="evidence" value="ECO:0007669"/>
    <property type="project" value="UniProtKB-SubCell"/>
</dbReference>
<dbReference type="Proteomes" id="UP000218807">
    <property type="component" value="Unassembled WGS sequence"/>
</dbReference>
<comment type="caution">
    <text evidence="8">The sequence shown here is derived from an EMBL/GenBank/DDBJ whole genome shotgun (WGS) entry which is preliminary data.</text>
</comment>
<evidence type="ECO:0000256" key="1">
    <source>
        <dbReference type="ARBA" id="ARBA00004651"/>
    </source>
</evidence>
<protein>
    <submittedName>
        <fullName evidence="8">Pilus assembly protein TadB</fullName>
    </submittedName>
</protein>
<keyword evidence="2" id="KW-1003">Cell membrane</keyword>
<organism evidence="8 9">
    <name type="scientific">Rhizobium sophoriradicis</name>
    <dbReference type="NCBI Taxonomy" id="1535245"/>
    <lineage>
        <taxon>Bacteria</taxon>
        <taxon>Pseudomonadati</taxon>
        <taxon>Pseudomonadota</taxon>
        <taxon>Alphaproteobacteria</taxon>
        <taxon>Hyphomicrobiales</taxon>
        <taxon>Rhizobiaceae</taxon>
        <taxon>Rhizobium/Agrobacterium group</taxon>
        <taxon>Rhizobium</taxon>
    </lineage>
</organism>
<name>A0A2A5KKP7_9HYPH</name>
<dbReference type="Pfam" id="PF00482">
    <property type="entry name" value="T2SSF"/>
    <property type="match status" value="1"/>
</dbReference>
<feature type="transmembrane region" description="Helical" evidence="6">
    <location>
        <begin position="115"/>
        <end position="133"/>
    </location>
</feature>
<dbReference type="InterPro" id="IPR018076">
    <property type="entry name" value="T2SS_GspF_dom"/>
</dbReference>
<keyword evidence="9" id="KW-1185">Reference proteome</keyword>
<feature type="domain" description="Type II secretion system protein GspF" evidence="7">
    <location>
        <begin position="154"/>
        <end position="275"/>
    </location>
</feature>
<feature type="transmembrane region" description="Helical" evidence="6">
    <location>
        <begin position="6"/>
        <end position="27"/>
    </location>
</feature>
<dbReference type="PANTHER" id="PTHR35007:SF1">
    <property type="entry name" value="PILUS ASSEMBLY PROTEIN"/>
    <property type="match status" value="1"/>
</dbReference>
<evidence type="ECO:0000313" key="9">
    <source>
        <dbReference type="Proteomes" id="UP000218807"/>
    </source>
</evidence>
<feature type="transmembrane region" description="Helical" evidence="6">
    <location>
        <begin position="291"/>
        <end position="311"/>
    </location>
</feature>
<proteinExistence type="predicted"/>
<feature type="transmembrane region" description="Helical" evidence="6">
    <location>
        <begin position="259"/>
        <end position="279"/>
    </location>
</feature>
<dbReference type="Gene3D" id="1.20.81.30">
    <property type="entry name" value="Type II secretion system (T2SS), domain F"/>
    <property type="match status" value="1"/>
</dbReference>
<evidence type="ECO:0000256" key="4">
    <source>
        <dbReference type="ARBA" id="ARBA00022989"/>
    </source>
</evidence>
<keyword evidence="4 6" id="KW-1133">Transmembrane helix</keyword>
<dbReference type="AlphaFoldDB" id="A0A2A5KKP7"/>
<evidence type="ECO:0000256" key="3">
    <source>
        <dbReference type="ARBA" id="ARBA00022692"/>
    </source>
</evidence>
<keyword evidence="5 6" id="KW-0472">Membrane</keyword>
<dbReference type="EMBL" id="NXDM01000039">
    <property type="protein sequence ID" value="PCK77634.1"/>
    <property type="molecule type" value="Genomic_DNA"/>
</dbReference>
<dbReference type="PANTHER" id="PTHR35007">
    <property type="entry name" value="INTEGRAL MEMBRANE PROTEIN-RELATED"/>
    <property type="match status" value="1"/>
</dbReference>
<evidence type="ECO:0000259" key="7">
    <source>
        <dbReference type="Pfam" id="PF00482"/>
    </source>
</evidence>
<gene>
    <name evidence="8" type="ORF">CPT34_28975</name>
</gene>
<evidence type="ECO:0000313" key="8">
    <source>
        <dbReference type="EMBL" id="PCK77634.1"/>
    </source>
</evidence>
<evidence type="ECO:0000256" key="2">
    <source>
        <dbReference type="ARBA" id="ARBA00022475"/>
    </source>
</evidence>
<reference evidence="8 9" key="1">
    <citation type="submission" date="2017-09" db="EMBL/GenBank/DDBJ databases">
        <title>Comparative genomics of rhizobia isolated from Phaseolus vulgaris in China.</title>
        <authorList>
            <person name="Tong W."/>
        </authorList>
    </citation>
    <scope>NUCLEOTIDE SEQUENCE [LARGE SCALE GENOMIC DNA]</scope>
    <source>
        <strain evidence="8 9">L101</strain>
    </source>
</reference>
<accession>A0A2A5KKP7</accession>
<comment type="subcellular location">
    <subcellularLocation>
        <location evidence="1">Cell membrane</location>
        <topology evidence="1">Multi-pass membrane protein</topology>
    </subcellularLocation>
</comment>
<keyword evidence="3 6" id="KW-0812">Transmembrane</keyword>
<evidence type="ECO:0000256" key="5">
    <source>
        <dbReference type="ARBA" id="ARBA00023136"/>
    </source>
</evidence>
<evidence type="ECO:0000256" key="6">
    <source>
        <dbReference type="SAM" id="Phobius"/>
    </source>
</evidence>
<sequence>MTTLTLLYAAVFTAALVAVEAIMRGYFKTSERHRAVNHRLSLLEVSEDHRKTYSDMLKERGVAGSWRQVAMMQRLLQFYAQSGIKFDARRFALFTIAGALLTWLVVQFLVPSTLLRIPVFLLIGLLVPALFVWRARARRMKKFELKLPEALDVANRSLAAGHPLPAAIALVGREMPDPIGTEFGLLSDELTYGVTLDDALVNLADRVGVEDLNLLAISLSVQAGTGGNLVEILQNLSKTLRDRTMLRAKVRAISSEGRITAIFMSVYPFLLYAMIKALSPTYFDPVWDSGHGTAVVCVLLAIMAIGNVILYKMVNFEY</sequence>
<dbReference type="RefSeq" id="WP_096764741.1">
    <property type="nucleotide sequence ID" value="NZ_CP104153.1"/>
</dbReference>
<dbReference type="InterPro" id="IPR042094">
    <property type="entry name" value="T2SS_GspF_sf"/>
</dbReference>
<feature type="transmembrane region" description="Helical" evidence="6">
    <location>
        <begin position="91"/>
        <end position="109"/>
    </location>
</feature>